<gene>
    <name evidence="1" type="ORF">SAMN04489716_3618</name>
</gene>
<evidence type="ECO:0000313" key="2">
    <source>
        <dbReference type="Proteomes" id="UP000198688"/>
    </source>
</evidence>
<dbReference type="EMBL" id="LT629758">
    <property type="protein sequence ID" value="SDT39897.1"/>
    <property type="molecule type" value="Genomic_DNA"/>
</dbReference>
<dbReference type="STRING" id="113562.SAMN04489716_3618"/>
<sequence>MSDQTTMPNETIVPLLPCADPERTLAFWRAMGFAVTWEQRRPYLYLAFEWSGFALHYGPAPEGLDPAREDSGGCLVLVDAVAPYHARFTAAMREAHGKVLAKGLPRITRHRPGATRFTVMDPSGNSIIFIRRGEPDPEYGGSKKLTGLAEVIDNARVLREFKLDDRAAFRALNSGLRRHAAGATAVELATALAALIELSVVMDEPERKPEGGARLREIELGAAERDQVTAFVADSSLITPWFSALRDAGSPAAG</sequence>
<dbReference type="RefSeq" id="WP_092545708.1">
    <property type="nucleotide sequence ID" value="NZ_BOMJ01000010.1"/>
</dbReference>
<keyword evidence="2" id="KW-1185">Reference proteome</keyword>
<protein>
    <submittedName>
        <fullName evidence="1">Uncharacterized protein</fullName>
    </submittedName>
</protein>
<dbReference type="OrthoDB" id="6624781at2"/>
<dbReference type="SUPFAM" id="SSF54593">
    <property type="entry name" value="Glyoxalase/Bleomycin resistance protein/Dihydroxybiphenyl dioxygenase"/>
    <property type="match status" value="1"/>
</dbReference>
<organism evidence="1 2">
    <name type="scientific">Actinoplanes derwentensis</name>
    <dbReference type="NCBI Taxonomy" id="113562"/>
    <lineage>
        <taxon>Bacteria</taxon>
        <taxon>Bacillati</taxon>
        <taxon>Actinomycetota</taxon>
        <taxon>Actinomycetes</taxon>
        <taxon>Micromonosporales</taxon>
        <taxon>Micromonosporaceae</taxon>
        <taxon>Actinoplanes</taxon>
    </lineage>
</organism>
<dbReference type="Proteomes" id="UP000198688">
    <property type="component" value="Chromosome I"/>
</dbReference>
<dbReference type="InterPro" id="IPR029068">
    <property type="entry name" value="Glyas_Bleomycin-R_OHBP_Dase"/>
</dbReference>
<dbReference type="Gene3D" id="3.10.180.10">
    <property type="entry name" value="2,3-Dihydroxybiphenyl 1,2-Dioxygenase, domain 1"/>
    <property type="match status" value="1"/>
</dbReference>
<dbReference type="AlphaFoldDB" id="A0A1H2A245"/>
<name>A0A1H2A245_9ACTN</name>
<evidence type="ECO:0000313" key="1">
    <source>
        <dbReference type="EMBL" id="SDT39897.1"/>
    </source>
</evidence>
<accession>A0A1H2A245</accession>
<reference evidence="1 2" key="1">
    <citation type="submission" date="2016-10" db="EMBL/GenBank/DDBJ databases">
        <authorList>
            <person name="de Groot N.N."/>
        </authorList>
    </citation>
    <scope>NUCLEOTIDE SEQUENCE [LARGE SCALE GENOMIC DNA]</scope>
    <source>
        <strain evidence="1 2">DSM 43941</strain>
    </source>
</reference>
<proteinExistence type="predicted"/>